<evidence type="ECO:0000256" key="2">
    <source>
        <dbReference type="ARBA" id="ARBA00008226"/>
    </source>
</evidence>
<dbReference type="Pfam" id="PF13393">
    <property type="entry name" value="tRNA-synt_His"/>
    <property type="match status" value="1"/>
</dbReference>
<protein>
    <recommendedName>
        <fullName evidence="11">Histidine--tRNA ligase</fullName>
        <ecNumber evidence="11">6.1.1.21</ecNumber>
    </recommendedName>
    <alternativeName>
        <fullName evidence="11">Histidyl-tRNA synthetase</fullName>
        <shortName evidence="11">HisRS</shortName>
    </alternativeName>
</protein>
<organism evidence="14 15">
    <name type="scientific">Halonatronomonas betaini</name>
    <dbReference type="NCBI Taxonomy" id="2778430"/>
    <lineage>
        <taxon>Bacteria</taxon>
        <taxon>Bacillati</taxon>
        <taxon>Bacillota</taxon>
        <taxon>Clostridia</taxon>
        <taxon>Halanaerobiales</taxon>
        <taxon>Halarsenatibacteraceae</taxon>
        <taxon>Halonatronomonas</taxon>
    </lineage>
</organism>
<evidence type="ECO:0000256" key="7">
    <source>
        <dbReference type="ARBA" id="ARBA00022840"/>
    </source>
</evidence>
<dbReference type="InterPro" id="IPR015807">
    <property type="entry name" value="His-tRNA-ligase"/>
</dbReference>
<dbReference type="Gene3D" id="3.40.50.800">
    <property type="entry name" value="Anticodon-binding domain"/>
    <property type="match status" value="1"/>
</dbReference>
<evidence type="ECO:0000256" key="12">
    <source>
        <dbReference type="PIRSR" id="PIRSR001549-1"/>
    </source>
</evidence>
<comment type="subunit">
    <text evidence="3 11">Homodimer.</text>
</comment>
<proteinExistence type="inferred from homology"/>
<dbReference type="GO" id="GO:0005524">
    <property type="term" value="F:ATP binding"/>
    <property type="evidence" value="ECO:0007669"/>
    <property type="project" value="UniProtKB-UniRule"/>
</dbReference>
<comment type="similarity">
    <text evidence="2 11">Belongs to the class-II aminoacyl-tRNA synthetase family.</text>
</comment>
<evidence type="ECO:0000256" key="10">
    <source>
        <dbReference type="ARBA" id="ARBA00047639"/>
    </source>
</evidence>
<dbReference type="PIRSF" id="PIRSF001549">
    <property type="entry name" value="His-tRNA_synth"/>
    <property type="match status" value="1"/>
</dbReference>
<evidence type="ECO:0000256" key="11">
    <source>
        <dbReference type="HAMAP-Rule" id="MF_00127"/>
    </source>
</evidence>
<comment type="subcellular location">
    <subcellularLocation>
        <location evidence="1 11">Cytoplasm</location>
    </subcellularLocation>
</comment>
<reference evidence="14" key="1">
    <citation type="submission" date="2020-11" db="EMBL/GenBank/DDBJ databases">
        <title>Halonatronomonas betainensis gen. nov., sp. nov. a novel haloalkaliphilic representative of the family Halanaerobiacae capable of betaine degradation.</title>
        <authorList>
            <person name="Boltyanskaya Y."/>
            <person name="Kevbrin V."/>
            <person name="Detkova E."/>
            <person name="Grouzdev D.S."/>
            <person name="Koziaeva V."/>
            <person name="Zhilina T."/>
        </authorList>
    </citation>
    <scope>NUCLEOTIDE SEQUENCE</scope>
    <source>
        <strain evidence="14">Z-7014</strain>
    </source>
</reference>
<feature type="binding site" evidence="12">
    <location>
        <position position="126"/>
    </location>
    <ligand>
        <name>L-histidine</name>
        <dbReference type="ChEBI" id="CHEBI:57595"/>
    </ligand>
</feature>
<dbReference type="GO" id="GO:0005737">
    <property type="term" value="C:cytoplasm"/>
    <property type="evidence" value="ECO:0007669"/>
    <property type="project" value="UniProtKB-SubCell"/>
</dbReference>
<dbReference type="SUPFAM" id="SSF55681">
    <property type="entry name" value="Class II aaRS and biotin synthetases"/>
    <property type="match status" value="1"/>
</dbReference>
<feature type="binding site" evidence="12">
    <location>
        <position position="257"/>
    </location>
    <ligand>
        <name>L-histidine</name>
        <dbReference type="ChEBI" id="CHEBI:57595"/>
    </ligand>
</feature>
<dbReference type="PANTHER" id="PTHR43707:SF1">
    <property type="entry name" value="HISTIDINE--TRNA LIGASE, MITOCHONDRIAL-RELATED"/>
    <property type="match status" value="1"/>
</dbReference>
<dbReference type="GO" id="GO:0140096">
    <property type="term" value="F:catalytic activity, acting on a protein"/>
    <property type="evidence" value="ECO:0007669"/>
    <property type="project" value="UniProtKB-ARBA"/>
</dbReference>
<evidence type="ECO:0000256" key="9">
    <source>
        <dbReference type="ARBA" id="ARBA00023146"/>
    </source>
</evidence>
<dbReference type="EC" id="6.1.1.21" evidence="11"/>
<dbReference type="GO" id="GO:0016740">
    <property type="term" value="F:transferase activity"/>
    <property type="evidence" value="ECO:0007669"/>
    <property type="project" value="UniProtKB-ARBA"/>
</dbReference>
<sequence length="419" mass="47761">MTINAPRGTNDILPPDSFKWQYLEEKAKEICRKYNYKEIRTPIFESTDLFIRGIGESTDIVEKEMYTFKDKGGRSITLRPEGTAPVVRSFIENKLYGKALPFKFFYSGPMFRYERPQAGRYRQFHQFGVEVLGSDNPLVDVEIIKLGIDFLKEVGLSDFFVEINSVGCKECRPPYLEKLKNYFSEVNQELCGDCKRRIETNPLRVLDCKVESCQEIIKDAPKITDNLCDKCKDDFEKVKNGLNTLKIEYREVPTLVRGLDYYTNTAFEIKSDELGSQDAIFAGGRYNGLIEEIGDRDIPGVGFALGLERLEILLEGKELDIESGIDIYIVTIGESAEREGFKYLNQLRESGISADKDYFGRSVKSQMKDADRKNSNYTIILGNEELESGQATLRNMKSGEEFSVVLSELSEKVSDLLDN</sequence>
<dbReference type="PROSITE" id="PS50862">
    <property type="entry name" value="AA_TRNA_LIGASE_II"/>
    <property type="match status" value="1"/>
</dbReference>
<dbReference type="SUPFAM" id="SSF52954">
    <property type="entry name" value="Class II aaRS ABD-related"/>
    <property type="match status" value="1"/>
</dbReference>
<dbReference type="HAMAP" id="MF_00127">
    <property type="entry name" value="His_tRNA_synth"/>
    <property type="match status" value="1"/>
</dbReference>
<dbReference type="InterPro" id="IPR045864">
    <property type="entry name" value="aa-tRNA-synth_II/BPL/LPL"/>
</dbReference>
<evidence type="ECO:0000256" key="1">
    <source>
        <dbReference type="ARBA" id="ARBA00004496"/>
    </source>
</evidence>
<dbReference type="GO" id="GO:0006427">
    <property type="term" value="P:histidyl-tRNA aminoacylation"/>
    <property type="evidence" value="ECO:0007669"/>
    <property type="project" value="UniProtKB-UniRule"/>
</dbReference>
<dbReference type="InterPro" id="IPR006195">
    <property type="entry name" value="aa-tRNA-synth_II"/>
</dbReference>
<dbReference type="InterPro" id="IPR041715">
    <property type="entry name" value="HisRS-like_core"/>
</dbReference>
<dbReference type="NCBIfam" id="TIGR00442">
    <property type="entry name" value="hisS"/>
    <property type="match status" value="1"/>
</dbReference>
<dbReference type="Proteomes" id="UP000621436">
    <property type="component" value="Unassembled WGS sequence"/>
</dbReference>
<dbReference type="InterPro" id="IPR004516">
    <property type="entry name" value="HisRS/HisZ"/>
</dbReference>
<evidence type="ECO:0000256" key="5">
    <source>
        <dbReference type="ARBA" id="ARBA00022598"/>
    </source>
</evidence>
<evidence type="ECO:0000259" key="13">
    <source>
        <dbReference type="PROSITE" id="PS50862"/>
    </source>
</evidence>
<evidence type="ECO:0000313" key="14">
    <source>
        <dbReference type="EMBL" id="MBF8436054.1"/>
    </source>
</evidence>
<evidence type="ECO:0000313" key="15">
    <source>
        <dbReference type="Proteomes" id="UP000621436"/>
    </source>
</evidence>
<keyword evidence="7 11" id="KW-0067">ATP-binding</keyword>
<feature type="binding site" evidence="12">
    <location>
        <begin position="81"/>
        <end position="83"/>
    </location>
    <ligand>
        <name>L-histidine</name>
        <dbReference type="ChEBI" id="CHEBI:57595"/>
    </ligand>
</feature>
<accession>A0A931AQ86</accession>
<keyword evidence="15" id="KW-1185">Reference proteome</keyword>
<gene>
    <name evidence="11" type="primary">hisS</name>
    <name evidence="14" type="ORF">I0Q91_03090</name>
</gene>
<keyword evidence="4 11" id="KW-0963">Cytoplasm</keyword>
<evidence type="ECO:0000256" key="3">
    <source>
        <dbReference type="ARBA" id="ARBA00011738"/>
    </source>
</evidence>
<dbReference type="EMBL" id="JADPIE010000001">
    <property type="protein sequence ID" value="MBF8436054.1"/>
    <property type="molecule type" value="Genomic_DNA"/>
</dbReference>
<dbReference type="GO" id="GO:0004821">
    <property type="term" value="F:histidine-tRNA ligase activity"/>
    <property type="evidence" value="ECO:0007669"/>
    <property type="project" value="UniProtKB-UniRule"/>
</dbReference>
<feature type="binding site" evidence="12">
    <location>
        <position position="130"/>
    </location>
    <ligand>
        <name>L-histidine</name>
        <dbReference type="ChEBI" id="CHEBI:57595"/>
    </ligand>
</feature>
<dbReference type="Gene3D" id="3.30.930.10">
    <property type="entry name" value="Bira Bifunctional Protein, Domain 2"/>
    <property type="match status" value="1"/>
</dbReference>
<dbReference type="CDD" id="cd00773">
    <property type="entry name" value="HisRS-like_core"/>
    <property type="match status" value="1"/>
</dbReference>
<dbReference type="PANTHER" id="PTHR43707">
    <property type="entry name" value="HISTIDYL-TRNA SYNTHETASE"/>
    <property type="match status" value="1"/>
</dbReference>
<dbReference type="CDD" id="cd00859">
    <property type="entry name" value="HisRS_anticodon"/>
    <property type="match status" value="1"/>
</dbReference>
<keyword evidence="8 11" id="KW-0648">Protein biosynthesis</keyword>
<evidence type="ECO:0000256" key="4">
    <source>
        <dbReference type="ARBA" id="ARBA00022490"/>
    </source>
</evidence>
<keyword evidence="6 11" id="KW-0547">Nucleotide-binding</keyword>
<feature type="domain" description="Aminoacyl-transfer RNA synthetases class-II family profile" evidence="13">
    <location>
        <begin position="23"/>
        <end position="314"/>
    </location>
</feature>
<dbReference type="InterPro" id="IPR004154">
    <property type="entry name" value="Anticodon-bd"/>
</dbReference>
<dbReference type="FunFam" id="3.30.930.10:FF:000005">
    <property type="entry name" value="Histidine--tRNA ligase"/>
    <property type="match status" value="1"/>
</dbReference>
<dbReference type="AlphaFoldDB" id="A0A931AQ86"/>
<feature type="binding site" evidence="12">
    <location>
        <begin position="261"/>
        <end position="262"/>
    </location>
    <ligand>
        <name>L-histidine</name>
        <dbReference type="ChEBI" id="CHEBI:57595"/>
    </ligand>
</feature>
<comment type="catalytic activity">
    <reaction evidence="10 11">
        <text>tRNA(His) + L-histidine + ATP = L-histidyl-tRNA(His) + AMP + diphosphate + H(+)</text>
        <dbReference type="Rhea" id="RHEA:17313"/>
        <dbReference type="Rhea" id="RHEA-COMP:9665"/>
        <dbReference type="Rhea" id="RHEA-COMP:9689"/>
        <dbReference type="ChEBI" id="CHEBI:15378"/>
        <dbReference type="ChEBI" id="CHEBI:30616"/>
        <dbReference type="ChEBI" id="CHEBI:33019"/>
        <dbReference type="ChEBI" id="CHEBI:57595"/>
        <dbReference type="ChEBI" id="CHEBI:78442"/>
        <dbReference type="ChEBI" id="CHEBI:78527"/>
        <dbReference type="ChEBI" id="CHEBI:456215"/>
        <dbReference type="EC" id="6.1.1.21"/>
    </reaction>
</comment>
<feature type="binding site" evidence="12">
    <location>
        <position position="112"/>
    </location>
    <ligand>
        <name>L-histidine</name>
        <dbReference type="ChEBI" id="CHEBI:57595"/>
    </ligand>
</feature>
<evidence type="ECO:0000256" key="8">
    <source>
        <dbReference type="ARBA" id="ARBA00022917"/>
    </source>
</evidence>
<name>A0A931AQ86_9FIRM</name>
<dbReference type="Pfam" id="PF03129">
    <property type="entry name" value="HGTP_anticodon"/>
    <property type="match status" value="1"/>
</dbReference>
<dbReference type="InterPro" id="IPR033656">
    <property type="entry name" value="HisRS_anticodon"/>
</dbReference>
<dbReference type="RefSeq" id="WP_270452803.1">
    <property type="nucleotide sequence ID" value="NZ_JADPIE010000001.1"/>
</dbReference>
<keyword evidence="5 11" id="KW-0436">Ligase</keyword>
<evidence type="ECO:0000256" key="6">
    <source>
        <dbReference type="ARBA" id="ARBA00022741"/>
    </source>
</evidence>
<comment type="caution">
    <text evidence="14">The sequence shown here is derived from an EMBL/GenBank/DDBJ whole genome shotgun (WGS) entry which is preliminary data.</text>
</comment>
<keyword evidence="9 11" id="KW-0030">Aminoacyl-tRNA synthetase</keyword>
<dbReference type="InterPro" id="IPR036621">
    <property type="entry name" value="Anticodon-bd_dom_sf"/>
</dbReference>